<feature type="domain" description="CheR-type methyltransferase" evidence="4">
    <location>
        <begin position="1"/>
        <end position="258"/>
    </location>
</feature>
<dbReference type="Gene3D" id="3.40.50.150">
    <property type="entry name" value="Vaccinia Virus protein VP39"/>
    <property type="match status" value="1"/>
</dbReference>
<evidence type="ECO:0000259" key="4">
    <source>
        <dbReference type="PROSITE" id="PS50123"/>
    </source>
</evidence>
<dbReference type="PROSITE" id="PS50123">
    <property type="entry name" value="CHER"/>
    <property type="match status" value="1"/>
</dbReference>
<dbReference type="SMART" id="SM00138">
    <property type="entry name" value="MeTrc"/>
    <property type="match status" value="1"/>
</dbReference>
<dbReference type="GO" id="GO:0032259">
    <property type="term" value="P:methylation"/>
    <property type="evidence" value="ECO:0007669"/>
    <property type="project" value="UniProtKB-KW"/>
</dbReference>
<reference evidence="5 6" key="1">
    <citation type="submission" date="2016-10" db="EMBL/GenBank/DDBJ databases">
        <authorList>
            <person name="de Groot N.N."/>
        </authorList>
    </citation>
    <scope>NUCLEOTIDE SEQUENCE [LARGE SCALE GENOMIC DNA]</scope>
    <source>
        <strain evidence="5 6">DSM 20581</strain>
    </source>
</reference>
<dbReference type="GO" id="GO:0008757">
    <property type="term" value="F:S-adenosylmethionine-dependent methyltransferase activity"/>
    <property type="evidence" value="ECO:0007669"/>
    <property type="project" value="InterPro"/>
</dbReference>
<dbReference type="OrthoDB" id="9816309at2"/>
<dbReference type="Proteomes" id="UP000199136">
    <property type="component" value="Unassembled WGS sequence"/>
</dbReference>
<dbReference type="PANTHER" id="PTHR24422:SF19">
    <property type="entry name" value="CHEMOTAXIS PROTEIN METHYLTRANSFERASE"/>
    <property type="match status" value="1"/>
</dbReference>
<dbReference type="InterPro" id="IPR050903">
    <property type="entry name" value="Bact_Chemotaxis_MeTrfase"/>
</dbReference>
<gene>
    <name evidence="5" type="ORF">SAMN04488506_0065</name>
</gene>
<evidence type="ECO:0000256" key="3">
    <source>
        <dbReference type="ARBA" id="ARBA00022691"/>
    </source>
</evidence>
<dbReference type="InterPro" id="IPR029063">
    <property type="entry name" value="SAM-dependent_MTases_sf"/>
</dbReference>
<evidence type="ECO:0000313" key="6">
    <source>
        <dbReference type="Proteomes" id="UP000199136"/>
    </source>
</evidence>
<dbReference type="AlphaFoldDB" id="A0A1I5ULK0"/>
<organism evidence="5 6">
    <name type="scientific">Desemzia incerta</name>
    <dbReference type="NCBI Taxonomy" id="82801"/>
    <lineage>
        <taxon>Bacteria</taxon>
        <taxon>Bacillati</taxon>
        <taxon>Bacillota</taxon>
        <taxon>Bacilli</taxon>
        <taxon>Lactobacillales</taxon>
        <taxon>Carnobacteriaceae</taxon>
        <taxon>Desemzia</taxon>
    </lineage>
</organism>
<keyword evidence="6" id="KW-1185">Reference proteome</keyword>
<keyword evidence="2 5" id="KW-0808">Transferase</keyword>
<dbReference type="InterPro" id="IPR022642">
    <property type="entry name" value="CheR_C"/>
</dbReference>
<evidence type="ECO:0000256" key="2">
    <source>
        <dbReference type="ARBA" id="ARBA00022679"/>
    </source>
</evidence>
<dbReference type="Pfam" id="PF03705">
    <property type="entry name" value="CheR_N"/>
    <property type="match status" value="1"/>
</dbReference>
<accession>A0A1I5ULK0</accession>
<dbReference type="InterPro" id="IPR022641">
    <property type="entry name" value="CheR_N"/>
</dbReference>
<dbReference type="STRING" id="82801.SAMN04488506_0065"/>
<dbReference type="Pfam" id="PF01739">
    <property type="entry name" value="CheR"/>
    <property type="match status" value="1"/>
</dbReference>
<dbReference type="SUPFAM" id="SSF53335">
    <property type="entry name" value="S-adenosyl-L-methionine-dependent methyltransferases"/>
    <property type="match status" value="1"/>
</dbReference>
<dbReference type="EMBL" id="FOXW01000001">
    <property type="protein sequence ID" value="SFP96201.1"/>
    <property type="molecule type" value="Genomic_DNA"/>
</dbReference>
<evidence type="ECO:0000313" key="5">
    <source>
        <dbReference type="EMBL" id="SFP96201.1"/>
    </source>
</evidence>
<dbReference type="InterPro" id="IPR000780">
    <property type="entry name" value="CheR_MeTrfase"/>
</dbReference>
<proteinExistence type="predicted"/>
<dbReference type="RefSeq" id="WP_092479040.1">
    <property type="nucleotide sequence ID" value="NZ_FOXW01000001.1"/>
</dbReference>
<evidence type="ECO:0000256" key="1">
    <source>
        <dbReference type="ARBA" id="ARBA00022603"/>
    </source>
</evidence>
<sequence length="258" mass="30266">MELNYDFFYQWTTKNLKLNLDGYKETQLQRRIATSMKNAGAESLEEYAVVIEKNPEAKQKFLDYITINVTDFFRNKDIFEEFEDQLVNELLVKFPSLKIWSAACSTGAEAYSIAMILAKHNVKLQNKILATDIDETILQKGRDGIYNEYELKNLEYNLRDKYFQESKGKYHVNNSIKRTVEFKRHDLISDAYPKNYHVIVCRNVMIYFKNDVKNEIYRKISEALVPGGLYFAGATETIYNPAQYNLKKLTPFIYQKDA</sequence>
<keyword evidence="3" id="KW-0949">S-adenosyl-L-methionine</keyword>
<name>A0A1I5ULK0_9LACT</name>
<keyword evidence="1 5" id="KW-0489">Methyltransferase</keyword>
<protein>
    <submittedName>
        <fullName evidence="5">Chemotaxis protein methyltransferase CheR</fullName>
    </submittedName>
</protein>
<dbReference type="PANTHER" id="PTHR24422">
    <property type="entry name" value="CHEMOTAXIS PROTEIN METHYLTRANSFERASE"/>
    <property type="match status" value="1"/>
</dbReference>
<dbReference type="PRINTS" id="PR00996">
    <property type="entry name" value="CHERMTFRASE"/>
</dbReference>
<dbReference type="SUPFAM" id="SSF47757">
    <property type="entry name" value="Chemotaxis receptor methyltransferase CheR, N-terminal domain"/>
    <property type="match status" value="1"/>
</dbReference>